<gene>
    <name evidence="3" type="primary">CSON014254</name>
</gene>
<protein>
    <submittedName>
        <fullName evidence="3">CSON014254 protein</fullName>
    </submittedName>
</protein>
<evidence type="ECO:0000313" key="3">
    <source>
        <dbReference type="EMBL" id="SSX27196.1"/>
    </source>
</evidence>
<dbReference type="EMBL" id="UFQS01000782">
    <property type="protein sequence ID" value="SSX06851.1"/>
    <property type="molecule type" value="Genomic_DNA"/>
</dbReference>
<name>A0A336MA98_CULSO</name>
<dbReference type="AlphaFoldDB" id="A0A336MA98"/>
<reference evidence="2" key="1">
    <citation type="submission" date="2018-04" db="EMBL/GenBank/DDBJ databases">
        <authorList>
            <person name="Go L.Y."/>
            <person name="Mitchell J.A."/>
        </authorList>
    </citation>
    <scope>NUCLEOTIDE SEQUENCE</scope>
    <source>
        <tissue evidence="2">Whole organism</tissue>
    </source>
</reference>
<dbReference type="VEuPathDB" id="VectorBase:CSON014254"/>
<keyword evidence="1" id="KW-1133">Transmembrane helix</keyword>
<evidence type="ECO:0000313" key="2">
    <source>
        <dbReference type="EMBL" id="SSX06851.1"/>
    </source>
</evidence>
<feature type="transmembrane region" description="Helical" evidence="1">
    <location>
        <begin position="65"/>
        <end position="83"/>
    </location>
</feature>
<sequence length="91" mass="10964">MWNVLYIHTQTRNNCETLHGDGSNQKHQQTSENGIQSGIRLRKVQINMQGDRTWWSSTFYNLMRGKYLFVLLMNYYNTVFFFLNKFTVIQF</sequence>
<dbReference type="EMBL" id="UFQT01000782">
    <property type="protein sequence ID" value="SSX27196.1"/>
    <property type="molecule type" value="Genomic_DNA"/>
</dbReference>
<proteinExistence type="predicted"/>
<keyword evidence="1" id="KW-0812">Transmembrane</keyword>
<keyword evidence="1" id="KW-0472">Membrane</keyword>
<accession>A0A336MA98</accession>
<evidence type="ECO:0000256" key="1">
    <source>
        <dbReference type="SAM" id="Phobius"/>
    </source>
</evidence>
<organism evidence="3">
    <name type="scientific">Culicoides sonorensis</name>
    <name type="common">Biting midge</name>
    <dbReference type="NCBI Taxonomy" id="179676"/>
    <lineage>
        <taxon>Eukaryota</taxon>
        <taxon>Metazoa</taxon>
        <taxon>Ecdysozoa</taxon>
        <taxon>Arthropoda</taxon>
        <taxon>Hexapoda</taxon>
        <taxon>Insecta</taxon>
        <taxon>Pterygota</taxon>
        <taxon>Neoptera</taxon>
        <taxon>Endopterygota</taxon>
        <taxon>Diptera</taxon>
        <taxon>Nematocera</taxon>
        <taxon>Chironomoidea</taxon>
        <taxon>Ceratopogonidae</taxon>
        <taxon>Ceratopogoninae</taxon>
        <taxon>Culicoides</taxon>
        <taxon>Monoculicoides</taxon>
    </lineage>
</organism>
<reference evidence="3" key="2">
    <citation type="submission" date="2018-07" db="EMBL/GenBank/DDBJ databases">
        <authorList>
            <person name="Quirk P.G."/>
            <person name="Krulwich T.A."/>
        </authorList>
    </citation>
    <scope>NUCLEOTIDE SEQUENCE</scope>
</reference>